<evidence type="ECO:0000259" key="4">
    <source>
        <dbReference type="Pfam" id="PF00171"/>
    </source>
</evidence>
<dbReference type="Gene3D" id="3.40.605.10">
    <property type="entry name" value="Aldehyde Dehydrogenase, Chain A, domain 1"/>
    <property type="match status" value="1"/>
</dbReference>
<sequence>MAIESRNPLTNVVEKTFEEESDKNIEDKLIKAELAYTKWKNTSFEERSKLMKKAAEVLKKNKEAYANIMTIEMGKAKREGISEIEKCALACEYYAENAEDFLANAPLDVPSGKAYIAHDPMGIVLAIMPWNFPFWQVFRFAAPNLMAGNVGLLKHASNVPQCALAIQEVFQEAGFPKEVFQSLLIGSGKINSLIDDDRVKAVTLTGSEGAGIKVAERAGKNLKKSVLELGGSDPFIVLKDADIEKAAKTAAKARMINNGQSCIAAKRFIIEASIADEFLEVFKAEMQAIKLGDPMSEEFDYGPMASEDFAEDLLKQVSKSVEMGAEIITGGKRPDREGAFFEPTILFKVEPGMPAYEEELFGPVAVVLITEDEEEAINIANDSRFGLGGSLWTKDIVRGQQIVRKINSGSVYINQLMASHPAVPFGGVKKSGYGRELSHLGIKEFVNQKTVWIAE</sequence>
<dbReference type="InterPro" id="IPR044148">
    <property type="entry name" value="ALDH_GabD1-like"/>
</dbReference>
<evidence type="ECO:0000313" key="6">
    <source>
        <dbReference type="Proteomes" id="UP000240608"/>
    </source>
</evidence>
<dbReference type="PANTHER" id="PTHR43217">
    <property type="entry name" value="SUCCINATE SEMIALDEHYDE DEHYDROGENASE [NAD(P)+] SAD"/>
    <property type="match status" value="1"/>
</dbReference>
<organism evidence="5 6">
    <name type="scientific">Marivirga lumbricoides</name>
    <dbReference type="NCBI Taxonomy" id="1046115"/>
    <lineage>
        <taxon>Bacteria</taxon>
        <taxon>Pseudomonadati</taxon>
        <taxon>Bacteroidota</taxon>
        <taxon>Cytophagia</taxon>
        <taxon>Cytophagales</taxon>
        <taxon>Marivirgaceae</taxon>
        <taxon>Marivirga</taxon>
    </lineage>
</organism>
<dbReference type="Gene3D" id="3.40.309.10">
    <property type="entry name" value="Aldehyde Dehydrogenase, Chain A, domain 2"/>
    <property type="match status" value="1"/>
</dbReference>
<dbReference type="FunFam" id="3.40.309.10:FF:000010">
    <property type="entry name" value="Gamma-aminobutyraldehyde dehydrogenase"/>
    <property type="match status" value="1"/>
</dbReference>
<dbReference type="GO" id="GO:0004777">
    <property type="term" value="F:succinate-semialdehyde dehydrogenase (NAD+) activity"/>
    <property type="evidence" value="ECO:0007669"/>
    <property type="project" value="TreeGrafter"/>
</dbReference>
<comment type="similarity">
    <text evidence="1">Belongs to the aldehyde dehydrogenase family.</text>
</comment>
<dbReference type="AlphaFoldDB" id="A0A2T4DJA8"/>
<dbReference type="GO" id="GO:0004030">
    <property type="term" value="F:aldehyde dehydrogenase [NAD(P)+] activity"/>
    <property type="evidence" value="ECO:0007669"/>
    <property type="project" value="InterPro"/>
</dbReference>
<evidence type="ECO:0000256" key="3">
    <source>
        <dbReference type="ARBA" id="ARBA00023002"/>
    </source>
</evidence>
<dbReference type="PANTHER" id="PTHR43217:SF1">
    <property type="entry name" value="SUCCINATE SEMIALDEHYDE DEHYDROGENASE [NAD(P)+] SAD"/>
    <property type="match status" value="1"/>
</dbReference>
<gene>
    <name evidence="5" type="ORF">C9994_12650</name>
</gene>
<reference evidence="5 6" key="1">
    <citation type="submission" date="2018-03" db="EMBL/GenBank/DDBJ databases">
        <title>Cross-interface Injection: A General Nanoliter Liquid Handling Method Applied to Single Cells Genome Amplification Automated Nanoliter Liquid Handling Applied to Single Cell Multiple Displacement Amplification.</title>
        <authorList>
            <person name="Yun J."/>
            <person name="Xu P."/>
            <person name="Xu J."/>
            <person name="Dai X."/>
            <person name="Wang Y."/>
            <person name="Zheng X."/>
            <person name="Cao C."/>
            <person name="Yi Q."/>
            <person name="Zhu Y."/>
            <person name="Wang L."/>
            <person name="Dong Z."/>
            <person name="Huang Y."/>
            <person name="Huang L."/>
            <person name="Du W."/>
        </authorList>
    </citation>
    <scope>NUCLEOTIDE SEQUENCE [LARGE SCALE GENOMIC DNA]</scope>
    <source>
        <strain evidence="5 6">Z-D1-2</strain>
    </source>
</reference>
<dbReference type="InterPro" id="IPR047110">
    <property type="entry name" value="GABD/Sad-like"/>
</dbReference>
<evidence type="ECO:0000256" key="1">
    <source>
        <dbReference type="ARBA" id="ARBA00009986"/>
    </source>
</evidence>
<feature type="domain" description="Aldehyde dehydrogenase" evidence="4">
    <location>
        <begin position="3"/>
        <end position="451"/>
    </location>
</feature>
<dbReference type="SUPFAM" id="SSF53720">
    <property type="entry name" value="ALDH-like"/>
    <property type="match status" value="1"/>
</dbReference>
<dbReference type="InterPro" id="IPR016162">
    <property type="entry name" value="Ald_DH_N"/>
</dbReference>
<keyword evidence="2" id="KW-0521">NADP</keyword>
<dbReference type="Proteomes" id="UP000240608">
    <property type="component" value="Unassembled WGS sequence"/>
</dbReference>
<dbReference type="EMBL" id="PYVU01000150">
    <property type="protein sequence ID" value="PTB93838.1"/>
    <property type="molecule type" value="Genomic_DNA"/>
</dbReference>
<dbReference type="InterPro" id="IPR015590">
    <property type="entry name" value="Aldehyde_DH_dom"/>
</dbReference>
<name>A0A2T4DJA8_9BACT</name>
<dbReference type="InterPro" id="IPR016163">
    <property type="entry name" value="Ald_DH_C"/>
</dbReference>
<comment type="caution">
    <text evidence="5">The sequence shown here is derived from an EMBL/GenBank/DDBJ whole genome shotgun (WGS) entry which is preliminary data.</text>
</comment>
<evidence type="ECO:0000256" key="2">
    <source>
        <dbReference type="ARBA" id="ARBA00022857"/>
    </source>
</evidence>
<accession>A0A2T4DJA8</accession>
<proteinExistence type="inferred from homology"/>
<keyword evidence="3" id="KW-0560">Oxidoreductase</keyword>
<protein>
    <submittedName>
        <fullName evidence="5">Succinate-semialdehyde dehydrogenase</fullName>
    </submittedName>
</protein>
<dbReference type="FunFam" id="3.40.605.10:FF:000012">
    <property type="entry name" value="NAD-dependent succinate-semialdehyde dehydrogenase"/>
    <property type="match status" value="1"/>
</dbReference>
<dbReference type="Pfam" id="PF00171">
    <property type="entry name" value="Aldedh"/>
    <property type="match status" value="1"/>
</dbReference>
<dbReference type="InterPro" id="IPR016161">
    <property type="entry name" value="Ald_DH/histidinol_DH"/>
</dbReference>
<dbReference type="CDD" id="cd07100">
    <property type="entry name" value="ALDH_SSADH1_GabD1"/>
    <property type="match status" value="1"/>
</dbReference>
<evidence type="ECO:0000313" key="5">
    <source>
        <dbReference type="EMBL" id="PTB93838.1"/>
    </source>
</evidence>